<keyword evidence="2" id="KW-1185">Reference proteome</keyword>
<accession>A0A139WXR0</accession>
<dbReference type="AlphaFoldDB" id="A0A139WXR0"/>
<organism evidence="1 2">
    <name type="scientific">Scytonema hofmannii PCC 7110</name>
    <dbReference type="NCBI Taxonomy" id="128403"/>
    <lineage>
        <taxon>Bacteria</taxon>
        <taxon>Bacillati</taxon>
        <taxon>Cyanobacteriota</taxon>
        <taxon>Cyanophyceae</taxon>
        <taxon>Nostocales</taxon>
        <taxon>Scytonemataceae</taxon>
        <taxon>Scytonema</taxon>
    </lineage>
</organism>
<comment type="caution">
    <text evidence="1">The sequence shown here is derived from an EMBL/GenBank/DDBJ whole genome shotgun (WGS) entry which is preliminary data.</text>
</comment>
<evidence type="ECO:0000313" key="2">
    <source>
        <dbReference type="Proteomes" id="UP000076925"/>
    </source>
</evidence>
<dbReference type="EMBL" id="ANNX02000047">
    <property type="protein sequence ID" value="KYC37216.1"/>
    <property type="molecule type" value="Genomic_DNA"/>
</dbReference>
<dbReference type="Proteomes" id="UP000076925">
    <property type="component" value="Unassembled WGS sequence"/>
</dbReference>
<gene>
    <name evidence="1" type="ORF">WA1_47195</name>
</gene>
<protein>
    <submittedName>
        <fullName evidence="1">Uncharacterized protein</fullName>
    </submittedName>
</protein>
<name>A0A139WXR0_9CYAN</name>
<reference evidence="1 2" key="1">
    <citation type="journal article" date="2013" name="Genome Biol. Evol.">
        <title>Genomes of Stigonematalean cyanobacteria (subsection V) and the evolution of oxygenic photosynthesis from prokaryotes to plastids.</title>
        <authorList>
            <person name="Dagan T."/>
            <person name="Roettger M."/>
            <person name="Stucken K."/>
            <person name="Landan G."/>
            <person name="Koch R."/>
            <person name="Major P."/>
            <person name="Gould S.B."/>
            <person name="Goremykin V.V."/>
            <person name="Rippka R."/>
            <person name="Tandeau de Marsac N."/>
            <person name="Gugger M."/>
            <person name="Lockhart P.J."/>
            <person name="Allen J.F."/>
            <person name="Brune I."/>
            <person name="Maus I."/>
            <person name="Puhler A."/>
            <person name="Martin W.F."/>
        </authorList>
    </citation>
    <scope>NUCLEOTIDE SEQUENCE [LARGE SCALE GENOMIC DNA]</scope>
    <source>
        <strain evidence="1 2">PCC 7110</strain>
    </source>
</reference>
<evidence type="ECO:0000313" key="1">
    <source>
        <dbReference type="EMBL" id="KYC37216.1"/>
    </source>
</evidence>
<dbReference type="RefSeq" id="WP_017745040.1">
    <property type="nucleotide sequence ID" value="NZ_KQ976354.1"/>
</dbReference>
<proteinExistence type="predicted"/>
<sequence length="67" mass="7699">MPVEGLFSKALVYYWDISVVCEVTPEQFDAITSGRQQWSEVYLNYPGIKPMTDKVKICSKAGDRVFY</sequence>